<accession>A0A1G9UU91</accession>
<dbReference type="eggNOG" id="ENOG5032YPW">
    <property type="taxonomic scope" value="Bacteria"/>
</dbReference>
<dbReference type="Proteomes" id="UP000183376">
    <property type="component" value="Chromosome I"/>
</dbReference>
<name>A0A1G9UU91_ALLAB</name>
<proteinExistence type="predicted"/>
<sequence length="213" mass="22888">MDGYGWAHGVLDEAVLGGAAAGDIRHYVASLTARRYERLEGDGAERPDAFTPADIAATMSLSLPWHGVAALECLWSRVDQLNDLLAEVAHTPMHDAPAAAYAPDGPVDRLWQALTETPGIAAPVAGKLLARKRPHHVPVYDPVVLDVLGWPEDFWQCLHSWFAADPGRAGQVAQVRADAGMHEGTSLLRCVDIALWMFAKRLNVASSAPGSVI</sequence>
<dbReference type="RefSeq" id="WP_030431736.1">
    <property type="nucleotide sequence ID" value="NZ_JOEF01000021.1"/>
</dbReference>
<organism evidence="1 2">
    <name type="scientific">Allokutzneria albata</name>
    <name type="common">Kibdelosporangium albatum</name>
    <dbReference type="NCBI Taxonomy" id="211114"/>
    <lineage>
        <taxon>Bacteria</taxon>
        <taxon>Bacillati</taxon>
        <taxon>Actinomycetota</taxon>
        <taxon>Actinomycetes</taxon>
        <taxon>Pseudonocardiales</taxon>
        <taxon>Pseudonocardiaceae</taxon>
        <taxon>Allokutzneria</taxon>
    </lineage>
</organism>
<evidence type="ECO:0000313" key="1">
    <source>
        <dbReference type="EMBL" id="SDM63438.1"/>
    </source>
</evidence>
<dbReference type="AlphaFoldDB" id="A0A1G9UU91"/>
<dbReference type="STRING" id="211114.SAMN04489726_2628"/>
<dbReference type="Pfam" id="PF19827">
    <property type="entry name" value="DUF6308"/>
    <property type="match status" value="1"/>
</dbReference>
<evidence type="ECO:0000313" key="2">
    <source>
        <dbReference type="Proteomes" id="UP000183376"/>
    </source>
</evidence>
<reference evidence="1 2" key="1">
    <citation type="submission" date="2016-10" db="EMBL/GenBank/DDBJ databases">
        <authorList>
            <person name="de Groot N.N."/>
        </authorList>
    </citation>
    <scope>NUCLEOTIDE SEQUENCE [LARGE SCALE GENOMIC DNA]</scope>
    <source>
        <strain evidence="1 2">DSM 44149</strain>
    </source>
</reference>
<gene>
    <name evidence="1" type="ORF">SAMN04489726_2628</name>
</gene>
<dbReference type="OrthoDB" id="5178186at2"/>
<keyword evidence="2" id="KW-1185">Reference proteome</keyword>
<protein>
    <submittedName>
        <fullName evidence="1">Uncharacterized protein</fullName>
    </submittedName>
</protein>
<dbReference type="EMBL" id="LT629701">
    <property type="protein sequence ID" value="SDM63438.1"/>
    <property type="molecule type" value="Genomic_DNA"/>
</dbReference>
<dbReference type="InterPro" id="IPR046275">
    <property type="entry name" value="DUF6308"/>
</dbReference>